<dbReference type="Gene3D" id="3.40.50.80">
    <property type="entry name" value="Nucleotide-binding domain of ferredoxin-NADP reductase (FNR) module"/>
    <property type="match status" value="1"/>
</dbReference>
<protein>
    <recommendedName>
        <fullName evidence="1">FAD-binding FR-type domain-containing protein</fullName>
    </recommendedName>
</protein>
<dbReference type="EMBL" id="NCSJ02000142">
    <property type="protein sequence ID" value="RFU29014.1"/>
    <property type="molecule type" value="Genomic_DNA"/>
</dbReference>
<dbReference type="PANTHER" id="PTHR42815:SF2">
    <property type="entry name" value="FAD-BINDING, PUTATIVE (AFU_ORTHOLOGUE AFUA_6G07600)-RELATED"/>
    <property type="match status" value="1"/>
</dbReference>
<organism evidence="2 3">
    <name type="scientific">Scytalidium lignicola</name>
    <name type="common">Hyphomycete</name>
    <dbReference type="NCBI Taxonomy" id="5539"/>
    <lineage>
        <taxon>Eukaryota</taxon>
        <taxon>Fungi</taxon>
        <taxon>Dikarya</taxon>
        <taxon>Ascomycota</taxon>
        <taxon>Pezizomycotina</taxon>
        <taxon>Leotiomycetes</taxon>
        <taxon>Leotiomycetes incertae sedis</taxon>
        <taxon>Scytalidium</taxon>
    </lineage>
</organism>
<dbReference type="PANTHER" id="PTHR42815">
    <property type="entry name" value="FAD-BINDING, PUTATIVE (AFU_ORTHOLOGUE AFUA_6G07600)-RELATED"/>
    <property type="match status" value="1"/>
</dbReference>
<feature type="non-terminal residue" evidence="2">
    <location>
        <position position="640"/>
    </location>
</feature>
<dbReference type="InterPro" id="IPR039261">
    <property type="entry name" value="FNR_nucleotide-bd"/>
</dbReference>
<feature type="non-terminal residue" evidence="2">
    <location>
        <position position="1"/>
    </location>
</feature>
<reference evidence="2 3" key="1">
    <citation type="submission" date="2018-05" db="EMBL/GenBank/DDBJ databases">
        <title>Draft genome sequence of Scytalidium lignicola DSM 105466, a ubiquitous saprotrophic fungus.</title>
        <authorList>
            <person name="Buettner E."/>
            <person name="Gebauer A.M."/>
            <person name="Hofrichter M."/>
            <person name="Liers C."/>
            <person name="Kellner H."/>
        </authorList>
    </citation>
    <scope>NUCLEOTIDE SEQUENCE [LARGE SCALE GENOMIC DNA]</scope>
    <source>
        <strain evidence="2 3">DSM 105466</strain>
    </source>
</reference>
<accession>A0A3E2H6L3</accession>
<dbReference type="AlphaFoldDB" id="A0A3E2H6L3"/>
<gene>
    <name evidence="2" type="ORF">B7463_g7314</name>
</gene>
<name>A0A3E2H6L3_SCYLI</name>
<keyword evidence="3" id="KW-1185">Reference proteome</keyword>
<evidence type="ECO:0000313" key="2">
    <source>
        <dbReference type="EMBL" id="RFU29014.1"/>
    </source>
</evidence>
<feature type="domain" description="FAD-binding FR-type" evidence="1">
    <location>
        <begin position="359"/>
        <end position="499"/>
    </location>
</feature>
<dbReference type="OMA" id="MDWIGPP"/>
<dbReference type="InterPro" id="IPR017927">
    <property type="entry name" value="FAD-bd_FR_type"/>
</dbReference>
<dbReference type="GO" id="GO:0016491">
    <property type="term" value="F:oxidoreductase activity"/>
    <property type="evidence" value="ECO:0007669"/>
    <property type="project" value="InterPro"/>
</dbReference>
<dbReference type="PROSITE" id="PS51384">
    <property type="entry name" value="FAD_FR"/>
    <property type="match status" value="1"/>
</dbReference>
<dbReference type="InterPro" id="IPR012349">
    <property type="entry name" value="Split_barrel_FMN-bd"/>
</dbReference>
<dbReference type="SUPFAM" id="SSF52343">
    <property type="entry name" value="Ferredoxin reductase-like, C-terminal NADP-linked domain"/>
    <property type="match status" value="1"/>
</dbReference>
<comment type="caution">
    <text evidence="2">The sequence shown here is derived from an EMBL/GenBank/DDBJ whole genome shotgun (WGS) entry which is preliminary data.</text>
</comment>
<dbReference type="STRING" id="5539.A0A3E2H6L3"/>
<dbReference type="OrthoDB" id="436496at2759"/>
<proteinExistence type="predicted"/>
<sequence>MTAALQGWYPGEIIVQRKLGYADAVSNSWGMIENAMREQHRIFHTSNLPFIPITTTDEHGRPWASIVAGTTGEIGFVRGPDLNTLIVNARLWEGEPLLSTLDAWLGPKKQQITAPERFLIAGLGIEFSTRRRNKFAGWIRGVKRSSKLDYELGLQITETVGNCPKYINIRKLIPHPNTSPSVSYQNLHLGPSERLPDEIVKFITDADTIFIASVYNSDVATAQKYPSHAGMNACGGLPGFIRVRPSDGRTIVIPEYSGDRFLSSLGNIQSSNLAGLTILSFTSGDVLYLTGSARVLVGPPAFDIMPRQACIVTLETTGYIFIRDALPVRQELGTDVGRSPYSPKIKYLLEEPEAQGAVSSGHKARLARAIQFGPDIATLRFEVISKPGVGGFKIRPGQAMVLDFMNWIGPPVYRHMANDTPGSINDDRVRTWTVSSAHEGRGVTWFELTMREMKGGAVTGALFDALRERSMNKQEYPATIDNLNIVADIVGITGDFCIGHGDIKMLWVAGGIGITPFMSMLSALAERKCNSLVDIVLTLSTREPGILLKLIEISLNAGISNARLKVDLFTKEENICSGKIEQPNLQIVPHRGRISLGYWKEVVQDREVFICGPGGFGDAAVDGLRAAGVLDRSIHREGFY</sequence>
<evidence type="ECO:0000259" key="1">
    <source>
        <dbReference type="PROSITE" id="PS51384"/>
    </source>
</evidence>
<evidence type="ECO:0000313" key="3">
    <source>
        <dbReference type="Proteomes" id="UP000258309"/>
    </source>
</evidence>
<dbReference type="Gene3D" id="2.30.110.10">
    <property type="entry name" value="Electron Transport, Fmn-binding Protein, Chain A"/>
    <property type="match status" value="1"/>
</dbReference>
<dbReference type="Proteomes" id="UP000258309">
    <property type="component" value="Unassembled WGS sequence"/>
</dbReference>